<feature type="transmembrane region" description="Helical" evidence="5">
    <location>
        <begin position="287"/>
        <end position="307"/>
    </location>
</feature>
<evidence type="ECO:0000313" key="9">
    <source>
        <dbReference type="Proteomes" id="UP000295531"/>
    </source>
</evidence>
<evidence type="ECO:0000256" key="4">
    <source>
        <dbReference type="PROSITE-ProRule" id="PRU00284"/>
    </source>
</evidence>
<reference evidence="8 9" key="1">
    <citation type="submission" date="2019-03" db="EMBL/GenBank/DDBJ databases">
        <title>Freshwater and sediment microbial communities from various areas in North America, analyzing microbe dynamics in response to fracking.</title>
        <authorList>
            <person name="Lamendella R."/>
        </authorList>
    </citation>
    <scope>NUCLEOTIDE SEQUENCE [LARGE SCALE GENOMIC DNA]</scope>
    <source>
        <strain evidence="8 9">18_TX</strain>
    </source>
</reference>
<evidence type="ECO:0000259" key="6">
    <source>
        <dbReference type="PROSITE" id="PS50111"/>
    </source>
</evidence>
<dbReference type="GO" id="GO:0007165">
    <property type="term" value="P:signal transduction"/>
    <property type="evidence" value="ECO:0007669"/>
    <property type="project" value="UniProtKB-KW"/>
</dbReference>
<evidence type="ECO:0000313" key="8">
    <source>
        <dbReference type="EMBL" id="TDP32637.1"/>
    </source>
</evidence>
<dbReference type="InterPro" id="IPR004090">
    <property type="entry name" value="Chemotax_Me-accpt_rcpt"/>
</dbReference>
<dbReference type="PANTHER" id="PTHR32089">
    <property type="entry name" value="METHYL-ACCEPTING CHEMOTAXIS PROTEIN MCPB"/>
    <property type="match status" value="1"/>
</dbReference>
<dbReference type="Gene3D" id="1.10.287.950">
    <property type="entry name" value="Methyl-accepting chemotaxis protein"/>
    <property type="match status" value="1"/>
</dbReference>
<dbReference type="Proteomes" id="UP000295531">
    <property type="component" value="Unassembled WGS sequence"/>
</dbReference>
<comment type="subcellular location">
    <subcellularLocation>
        <location evidence="1">Membrane</location>
    </subcellularLocation>
</comment>
<dbReference type="GO" id="GO:0006935">
    <property type="term" value="P:chemotaxis"/>
    <property type="evidence" value="ECO:0007669"/>
    <property type="project" value="InterPro"/>
</dbReference>
<evidence type="ECO:0000256" key="2">
    <source>
        <dbReference type="ARBA" id="ARBA00023224"/>
    </source>
</evidence>
<keyword evidence="5" id="KW-0472">Membrane</keyword>
<dbReference type="AlphaFoldDB" id="A0A4R6P4U0"/>
<proteinExistence type="inferred from homology"/>
<evidence type="ECO:0000259" key="7">
    <source>
        <dbReference type="PROSITE" id="PS50885"/>
    </source>
</evidence>
<dbReference type="PROSITE" id="PS50111">
    <property type="entry name" value="CHEMOTAXIS_TRANSDUC_2"/>
    <property type="match status" value="1"/>
</dbReference>
<dbReference type="InterPro" id="IPR004089">
    <property type="entry name" value="MCPsignal_dom"/>
</dbReference>
<dbReference type="SMART" id="SM00304">
    <property type="entry name" value="HAMP"/>
    <property type="match status" value="1"/>
</dbReference>
<name>A0A4R6P4U0_9GAMM</name>
<evidence type="ECO:0000256" key="1">
    <source>
        <dbReference type="ARBA" id="ARBA00004370"/>
    </source>
</evidence>
<comment type="caution">
    <text evidence="8">The sequence shown here is derived from an EMBL/GenBank/DDBJ whole genome shotgun (WGS) entry which is preliminary data.</text>
</comment>
<dbReference type="SUPFAM" id="SSF58104">
    <property type="entry name" value="Methyl-accepting chemotaxis protein (MCP) signaling domain"/>
    <property type="match status" value="1"/>
</dbReference>
<organism evidence="8 9">
    <name type="scientific">Idiomarina aquatica</name>
    <dbReference type="NCBI Taxonomy" id="1327752"/>
    <lineage>
        <taxon>Bacteria</taxon>
        <taxon>Pseudomonadati</taxon>
        <taxon>Pseudomonadota</taxon>
        <taxon>Gammaproteobacteria</taxon>
        <taxon>Alteromonadales</taxon>
        <taxon>Idiomarinaceae</taxon>
        <taxon>Idiomarina</taxon>
    </lineage>
</organism>
<dbReference type="InterPro" id="IPR003660">
    <property type="entry name" value="HAMP_dom"/>
</dbReference>
<protein>
    <submittedName>
        <fullName evidence="8">Methyl-accepting chemotaxis protein</fullName>
    </submittedName>
</protein>
<dbReference type="PANTHER" id="PTHR32089:SF112">
    <property type="entry name" value="LYSOZYME-LIKE PROTEIN-RELATED"/>
    <property type="match status" value="1"/>
</dbReference>
<feature type="domain" description="HAMP" evidence="7">
    <location>
        <begin position="309"/>
        <end position="362"/>
    </location>
</feature>
<evidence type="ECO:0000256" key="5">
    <source>
        <dbReference type="SAM" id="Phobius"/>
    </source>
</evidence>
<keyword evidence="2 4" id="KW-0807">Transducer</keyword>
<accession>A0A4R6P4U0</accession>
<dbReference type="GO" id="GO:0016020">
    <property type="term" value="C:membrane"/>
    <property type="evidence" value="ECO:0007669"/>
    <property type="project" value="UniProtKB-SubCell"/>
</dbReference>
<sequence>MRVSHFSRLSSLSLSLVSLAFLGLLLWGNQKLSEQKQLTDSFQALKQQVQVELVTTLSQYLQSGDAVLLSQASEILVAVNTQLETMTPETQQLLKPSVSTLLKRTNSDYRALGKLAGAEQELVINAERSIGNEISSLLDYAEQGLKEGRPNSSDYLALANDLMQQLIHLIHARQQQADYLVTINQMQASMSQLEQLPLLGIKESLPDQSMMLVQREAKDLGLGIISELNSLLGRYPGEMQKTREQIVQRQQAFSKLREDIAHVQDSVIKAETNVAKHSDETLLQVKLAVVGLVVVLMLFSAVNYLLLNRMVLAPLRRLRDAMQRLVSDGHKEKLAGANVDTEMGEIATSFNHILAQHDAEAEQKRHQMQAVNSALDSIGSEIARVQQDSQRNHQVAGDNQQQLSVLADIGIRLRERFDVLEKNTNQTAEFVAESETTSARLTDSSKQTQAIISNGESSVTELNSSVDEVSQILNVISTVAEQTNLLALNAAIEAARAGEHGRGFAVVADEVRKLASKTNDSLAQVQGILQRLQSAASTLSKNYAVIDQSASEQQQQIQQILSINAETGAQARSSSAEVNEAYALVASQADKMSEFERAMQDMLHKLSESIQLLQHTASQTAQQQQKIEQVFGD</sequence>
<evidence type="ECO:0000256" key="3">
    <source>
        <dbReference type="ARBA" id="ARBA00029447"/>
    </source>
</evidence>
<dbReference type="EMBL" id="SNXI01000009">
    <property type="protein sequence ID" value="TDP32637.1"/>
    <property type="molecule type" value="Genomic_DNA"/>
</dbReference>
<keyword evidence="5" id="KW-0812">Transmembrane</keyword>
<keyword evidence="9" id="KW-1185">Reference proteome</keyword>
<feature type="domain" description="Methyl-accepting transducer" evidence="6">
    <location>
        <begin position="367"/>
        <end position="603"/>
    </location>
</feature>
<dbReference type="SMART" id="SM00283">
    <property type="entry name" value="MA"/>
    <property type="match status" value="1"/>
</dbReference>
<dbReference type="PROSITE" id="PS50885">
    <property type="entry name" value="HAMP"/>
    <property type="match status" value="1"/>
</dbReference>
<dbReference type="GO" id="GO:0004888">
    <property type="term" value="F:transmembrane signaling receptor activity"/>
    <property type="evidence" value="ECO:0007669"/>
    <property type="project" value="InterPro"/>
</dbReference>
<comment type="similarity">
    <text evidence="3">Belongs to the methyl-accepting chemotaxis (MCP) protein family.</text>
</comment>
<dbReference type="Pfam" id="PF00672">
    <property type="entry name" value="HAMP"/>
    <property type="match status" value="1"/>
</dbReference>
<keyword evidence="5" id="KW-1133">Transmembrane helix</keyword>
<dbReference type="CDD" id="cd06225">
    <property type="entry name" value="HAMP"/>
    <property type="match status" value="1"/>
</dbReference>
<dbReference type="Pfam" id="PF00015">
    <property type="entry name" value="MCPsignal"/>
    <property type="match status" value="1"/>
</dbReference>
<dbReference type="PRINTS" id="PR00260">
    <property type="entry name" value="CHEMTRNSDUCR"/>
</dbReference>
<dbReference type="RefSeq" id="WP_133539886.1">
    <property type="nucleotide sequence ID" value="NZ_SNXI01000009.1"/>
</dbReference>
<dbReference type="OrthoDB" id="7024925at2"/>
<gene>
    <name evidence="8" type="ORF">DEU29_10966</name>
</gene>
<dbReference type="Gene3D" id="6.10.340.10">
    <property type="match status" value="1"/>
</dbReference>